<feature type="binding site" evidence="9">
    <location>
        <begin position="275"/>
        <end position="277"/>
    </location>
    <ligand>
        <name>ATP</name>
        <dbReference type="ChEBI" id="CHEBI:30616"/>
    </ligand>
</feature>
<evidence type="ECO:0000256" key="5">
    <source>
        <dbReference type="ARBA" id="ARBA00022917"/>
    </source>
</evidence>
<protein>
    <recommendedName>
        <fullName evidence="1 7">Serine--tRNA ligase</fullName>
        <ecNumber evidence="1 7">6.1.1.11</ecNumber>
    </recommendedName>
</protein>
<dbReference type="InterPro" id="IPR045864">
    <property type="entry name" value="aa-tRNA-synth_II/BPL/LPL"/>
</dbReference>
<name>A0A1F4V3S3_UNCKA</name>
<evidence type="ECO:0000313" key="12">
    <source>
        <dbReference type="EMBL" id="OGC51857.1"/>
    </source>
</evidence>
<evidence type="ECO:0000256" key="6">
    <source>
        <dbReference type="ARBA" id="ARBA00023146"/>
    </source>
</evidence>
<accession>A0A1F4V3S3</accession>
<keyword evidence="5" id="KW-0648">Protein biosynthesis</keyword>
<keyword evidence="4 9" id="KW-0067">ATP-binding</keyword>
<dbReference type="GO" id="GO:0005524">
    <property type="term" value="F:ATP binding"/>
    <property type="evidence" value="ECO:0007669"/>
    <property type="project" value="UniProtKB-KW"/>
</dbReference>
<sequence>MLDVKFIRENADRVKKTLTDKNSEGTVDIDILLKTDAEIQGLTSQLELVRRERNELDKKIKTEKDQNIRSSLISQNTELKRKLKGLEDKMTPLKTQFDELMLLVPNVTFPKMPVGKGESENVVLKTWGEPKKFDFTPRDHVEIGESLNLIEIKKAVDVSGSRFYYLKNEAVLMQFGLIQLVMETLTSEEKLRPIADKIGVSAKTFTPVIPPVLMKPEIMKRMDRLDPIDDRYQTTEDGLMLIGSAEHTLGPLHMDEVLLEDNLPLRYIGCSTAFRRESGTYGKDTKGIFRVHQFDKLEMESFTTPDTGEKEQEFLVAIQESLVQQLGIPYQLIQICTGDTGKPDYNQYDINCWLPAQGKYRETHTSDYMTDFQSRRLNIRYKAKGGDKKFVYMNDATAFAVSRTLIAILENYQQKDGSVLVPEVLQRYVGKDIIKP</sequence>
<dbReference type="STRING" id="1802624.A2982_03980"/>
<feature type="coiled-coil region" evidence="10">
    <location>
        <begin position="39"/>
        <end position="96"/>
    </location>
</feature>
<dbReference type="InterPro" id="IPR002317">
    <property type="entry name" value="Ser-tRNA-ligase_type_1"/>
</dbReference>
<dbReference type="SUPFAM" id="SSF55681">
    <property type="entry name" value="Class II aaRS and biotin synthetases"/>
    <property type="match status" value="1"/>
</dbReference>
<dbReference type="PIRSF" id="PIRSF001529">
    <property type="entry name" value="Ser-tRNA-synth_IIa"/>
    <property type="match status" value="1"/>
</dbReference>
<dbReference type="Pfam" id="PF00587">
    <property type="entry name" value="tRNA-synt_2b"/>
    <property type="match status" value="1"/>
</dbReference>
<dbReference type="GO" id="GO:0005737">
    <property type="term" value="C:cytoplasm"/>
    <property type="evidence" value="ECO:0007669"/>
    <property type="project" value="UniProtKB-UniRule"/>
</dbReference>
<evidence type="ECO:0000256" key="10">
    <source>
        <dbReference type="SAM" id="Coils"/>
    </source>
</evidence>
<dbReference type="Pfam" id="PF02403">
    <property type="entry name" value="Seryl_tRNA_N"/>
    <property type="match status" value="1"/>
</dbReference>
<dbReference type="Proteomes" id="UP000178771">
    <property type="component" value="Unassembled WGS sequence"/>
</dbReference>
<keyword evidence="6" id="KW-0030">Aminoacyl-tRNA synthetase</keyword>
<dbReference type="Gene3D" id="3.30.930.10">
    <property type="entry name" value="Bira Bifunctional Protein, Domain 2"/>
    <property type="match status" value="1"/>
</dbReference>
<dbReference type="GO" id="GO:0006434">
    <property type="term" value="P:seryl-tRNA aminoacylation"/>
    <property type="evidence" value="ECO:0007669"/>
    <property type="project" value="UniProtKB-UniRule"/>
</dbReference>
<keyword evidence="2 12" id="KW-0436">Ligase</keyword>
<dbReference type="PRINTS" id="PR00981">
    <property type="entry name" value="TRNASYNTHSER"/>
</dbReference>
<dbReference type="GO" id="GO:0004828">
    <property type="term" value="F:serine-tRNA ligase activity"/>
    <property type="evidence" value="ECO:0007669"/>
    <property type="project" value="UniProtKB-UniRule"/>
</dbReference>
<dbReference type="InterPro" id="IPR010978">
    <property type="entry name" value="tRNA-bd_arm"/>
</dbReference>
<feature type="binding site" evidence="8">
    <location>
        <position position="298"/>
    </location>
    <ligand>
        <name>L-serine</name>
        <dbReference type="ChEBI" id="CHEBI:33384"/>
    </ligand>
</feature>
<evidence type="ECO:0000313" key="13">
    <source>
        <dbReference type="Proteomes" id="UP000178771"/>
    </source>
</evidence>
<evidence type="ECO:0000256" key="3">
    <source>
        <dbReference type="ARBA" id="ARBA00022741"/>
    </source>
</evidence>
<evidence type="ECO:0000256" key="2">
    <source>
        <dbReference type="ARBA" id="ARBA00022598"/>
    </source>
</evidence>
<evidence type="ECO:0000256" key="8">
    <source>
        <dbReference type="PIRSR" id="PIRSR001529-1"/>
    </source>
</evidence>
<dbReference type="InterPro" id="IPR006195">
    <property type="entry name" value="aa-tRNA-synth_II"/>
</dbReference>
<dbReference type="EC" id="6.1.1.11" evidence="1 7"/>
<feature type="binding site" evidence="8">
    <location>
        <position position="275"/>
    </location>
    <ligand>
        <name>L-serine</name>
        <dbReference type="ChEBI" id="CHEBI:33384"/>
    </ligand>
</feature>
<evidence type="ECO:0000259" key="11">
    <source>
        <dbReference type="PROSITE" id="PS50862"/>
    </source>
</evidence>
<keyword evidence="10" id="KW-0175">Coiled coil</keyword>
<organism evidence="12 13">
    <name type="scientific">candidate division WWE3 bacterium RIFCSPLOWO2_01_FULL_39_13</name>
    <dbReference type="NCBI Taxonomy" id="1802624"/>
    <lineage>
        <taxon>Bacteria</taxon>
        <taxon>Katanobacteria</taxon>
    </lineage>
</organism>
<dbReference type="EMBL" id="MEVH01000012">
    <property type="protein sequence ID" value="OGC51857.1"/>
    <property type="molecule type" value="Genomic_DNA"/>
</dbReference>
<feature type="site" description="Important for serine binding" evidence="8">
    <location>
        <position position="397"/>
    </location>
</feature>
<dbReference type="InterPro" id="IPR015866">
    <property type="entry name" value="Ser-tRNA-synth_1_N"/>
</dbReference>
<dbReference type="InterPro" id="IPR002314">
    <property type="entry name" value="aa-tRNA-synt_IIb"/>
</dbReference>
<evidence type="ECO:0000256" key="1">
    <source>
        <dbReference type="ARBA" id="ARBA00012840"/>
    </source>
</evidence>
<dbReference type="SUPFAM" id="SSF46589">
    <property type="entry name" value="tRNA-binding arm"/>
    <property type="match status" value="1"/>
</dbReference>
<evidence type="ECO:0000256" key="4">
    <source>
        <dbReference type="ARBA" id="ARBA00022840"/>
    </source>
</evidence>
<evidence type="ECO:0000256" key="7">
    <source>
        <dbReference type="NCBIfam" id="TIGR00414"/>
    </source>
</evidence>
<comment type="caution">
    <text evidence="12">The sequence shown here is derived from an EMBL/GenBank/DDBJ whole genome shotgun (WGS) entry which is preliminary data.</text>
</comment>
<dbReference type="AlphaFoldDB" id="A0A1F4V3S3"/>
<dbReference type="InterPro" id="IPR042103">
    <property type="entry name" value="SerRS_1_N_sf"/>
</dbReference>
<reference evidence="12 13" key="1">
    <citation type="journal article" date="2016" name="Nat. Commun.">
        <title>Thousands of microbial genomes shed light on interconnected biogeochemical processes in an aquifer system.</title>
        <authorList>
            <person name="Anantharaman K."/>
            <person name="Brown C.T."/>
            <person name="Hug L.A."/>
            <person name="Sharon I."/>
            <person name="Castelle C.J."/>
            <person name="Probst A.J."/>
            <person name="Thomas B.C."/>
            <person name="Singh A."/>
            <person name="Wilkins M.J."/>
            <person name="Karaoz U."/>
            <person name="Brodie E.L."/>
            <person name="Williams K.H."/>
            <person name="Hubbard S.S."/>
            <person name="Banfield J.F."/>
        </authorList>
    </citation>
    <scope>NUCLEOTIDE SEQUENCE [LARGE SCALE GENOMIC DNA]</scope>
</reference>
<gene>
    <name evidence="12" type="ORF">A2982_03980</name>
</gene>
<dbReference type="NCBIfam" id="TIGR00414">
    <property type="entry name" value="serS"/>
    <property type="match status" value="1"/>
</dbReference>
<feature type="domain" description="Aminoacyl-transfer RNA synthetases class-II family profile" evidence="11">
    <location>
        <begin position="139"/>
        <end position="422"/>
    </location>
</feature>
<dbReference type="PANTHER" id="PTHR11778">
    <property type="entry name" value="SERYL-TRNA SYNTHETASE"/>
    <property type="match status" value="1"/>
</dbReference>
<feature type="binding site" evidence="9">
    <location>
        <begin position="291"/>
        <end position="294"/>
    </location>
    <ligand>
        <name>ATP</name>
        <dbReference type="ChEBI" id="CHEBI:30616"/>
    </ligand>
</feature>
<keyword evidence="3" id="KW-0547">Nucleotide-binding</keyword>
<dbReference type="PROSITE" id="PS50862">
    <property type="entry name" value="AA_TRNA_LIGASE_II"/>
    <property type="match status" value="1"/>
</dbReference>
<evidence type="ECO:0000256" key="9">
    <source>
        <dbReference type="PIRSR" id="PIRSR001529-2"/>
    </source>
</evidence>
<dbReference type="Gene3D" id="1.10.287.40">
    <property type="entry name" value="Serine-tRNA synthetase, tRNA binding domain"/>
    <property type="match status" value="1"/>
</dbReference>
<proteinExistence type="predicted"/>